<dbReference type="GO" id="GO:0008528">
    <property type="term" value="F:G protein-coupled peptide receptor activity"/>
    <property type="evidence" value="ECO:0007669"/>
    <property type="project" value="TreeGrafter"/>
</dbReference>
<dbReference type="PANTHER" id="PTHR45620">
    <property type="entry name" value="PDF RECEPTOR-LIKE PROTEIN-RELATED"/>
    <property type="match status" value="1"/>
</dbReference>
<dbReference type="PROSITE" id="PS50227">
    <property type="entry name" value="G_PROTEIN_RECEP_F2_3"/>
    <property type="match status" value="1"/>
</dbReference>
<dbReference type="SUPFAM" id="SSF111418">
    <property type="entry name" value="Hormone receptor domain"/>
    <property type="match status" value="1"/>
</dbReference>
<keyword evidence="10" id="KW-0807">Transducer</keyword>
<dbReference type="Proteomes" id="UP000192223">
    <property type="component" value="Unplaced"/>
</dbReference>
<dbReference type="KEGG" id="apln:108743549"/>
<evidence type="ECO:0000313" key="15">
    <source>
        <dbReference type="RefSeq" id="XP_018334619.1"/>
    </source>
</evidence>
<dbReference type="Gene3D" id="4.10.1240.10">
    <property type="entry name" value="GPCR, family 2, extracellular hormone receptor domain"/>
    <property type="match status" value="1"/>
</dbReference>
<keyword evidence="7 11" id="KW-0472">Membrane</keyword>
<evidence type="ECO:0000256" key="2">
    <source>
        <dbReference type="ARBA" id="ARBA00005314"/>
    </source>
</evidence>
<feature type="transmembrane region" description="Helical" evidence="11">
    <location>
        <begin position="336"/>
        <end position="359"/>
    </location>
</feature>
<dbReference type="InParanoid" id="A0A1W4XF26"/>
<dbReference type="GO" id="GO:0007166">
    <property type="term" value="P:cell surface receptor signaling pathway"/>
    <property type="evidence" value="ECO:0007669"/>
    <property type="project" value="InterPro"/>
</dbReference>
<dbReference type="OrthoDB" id="16753at2759"/>
<dbReference type="STRING" id="224129.A0A1W4XF26"/>
<dbReference type="Pfam" id="PF00002">
    <property type="entry name" value="7tm_2"/>
    <property type="match status" value="1"/>
</dbReference>
<dbReference type="SMART" id="SM00008">
    <property type="entry name" value="HormR"/>
    <property type="match status" value="1"/>
</dbReference>
<reference evidence="15" key="1">
    <citation type="submission" date="2025-08" db="UniProtKB">
        <authorList>
            <consortium name="RefSeq"/>
        </authorList>
    </citation>
    <scope>IDENTIFICATION</scope>
    <source>
        <tissue evidence="15">Entire body</tissue>
    </source>
</reference>
<gene>
    <name evidence="15" type="primary">LOC108743549</name>
</gene>
<dbReference type="InterPro" id="IPR036445">
    <property type="entry name" value="GPCR_2_extracell_dom_sf"/>
</dbReference>
<evidence type="ECO:0000256" key="5">
    <source>
        <dbReference type="ARBA" id="ARBA00022989"/>
    </source>
</evidence>
<dbReference type="PROSITE" id="PS50261">
    <property type="entry name" value="G_PROTEIN_RECEP_F2_4"/>
    <property type="match status" value="1"/>
</dbReference>
<feature type="transmembrane region" description="Helical" evidence="11">
    <location>
        <begin position="365"/>
        <end position="389"/>
    </location>
</feature>
<feature type="transmembrane region" description="Helical" evidence="11">
    <location>
        <begin position="129"/>
        <end position="149"/>
    </location>
</feature>
<dbReference type="InterPro" id="IPR001879">
    <property type="entry name" value="GPCR_2_extracellular_dom"/>
</dbReference>
<evidence type="ECO:0000313" key="14">
    <source>
        <dbReference type="Proteomes" id="UP000192223"/>
    </source>
</evidence>
<keyword evidence="14" id="KW-1185">Reference proteome</keyword>
<dbReference type="InterPro" id="IPR050332">
    <property type="entry name" value="GPCR_2"/>
</dbReference>
<accession>A0A1W4XF26</accession>
<keyword evidence="3" id="KW-1003">Cell membrane</keyword>
<comment type="subcellular location">
    <subcellularLocation>
        <location evidence="1">Cell membrane</location>
        <topology evidence="1">Multi-pass membrane protein</topology>
    </subcellularLocation>
</comment>
<protein>
    <submittedName>
        <fullName evidence="15">Vasoactive intestinal polypeptide receptor 1-like</fullName>
    </submittedName>
</protein>
<name>A0A1W4XF26_AGRPL</name>
<dbReference type="Gene3D" id="1.20.1070.10">
    <property type="entry name" value="Rhodopsin 7-helix transmembrane proteins"/>
    <property type="match status" value="1"/>
</dbReference>
<dbReference type="PRINTS" id="PR00249">
    <property type="entry name" value="GPCRSECRETIN"/>
</dbReference>
<dbReference type="InterPro" id="IPR000832">
    <property type="entry name" value="GPCR_2_secretin-like"/>
</dbReference>
<dbReference type="PANTHER" id="PTHR45620:SF1">
    <property type="entry name" value="G-PROTEIN COUPLED RECEPTORS FAMILY 2 PROFILE 2 DOMAIN-CONTAINING PROTEIN"/>
    <property type="match status" value="1"/>
</dbReference>
<evidence type="ECO:0000256" key="10">
    <source>
        <dbReference type="ARBA" id="ARBA00023224"/>
    </source>
</evidence>
<evidence type="ECO:0000256" key="7">
    <source>
        <dbReference type="ARBA" id="ARBA00023136"/>
    </source>
</evidence>
<keyword evidence="6" id="KW-0297">G-protein coupled receptor</keyword>
<dbReference type="PROSITE" id="PS00649">
    <property type="entry name" value="G_PROTEIN_RECEP_F2_1"/>
    <property type="match status" value="1"/>
</dbReference>
<keyword evidence="9" id="KW-0325">Glycoprotein</keyword>
<dbReference type="RefSeq" id="XP_018334619.1">
    <property type="nucleotide sequence ID" value="XM_018479117.2"/>
</dbReference>
<evidence type="ECO:0000256" key="1">
    <source>
        <dbReference type="ARBA" id="ARBA00004651"/>
    </source>
</evidence>
<keyword evidence="5 11" id="KW-1133">Transmembrane helix</keyword>
<evidence type="ECO:0000256" key="6">
    <source>
        <dbReference type="ARBA" id="ARBA00023040"/>
    </source>
</evidence>
<dbReference type="AlphaFoldDB" id="A0A1W4XF26"/>
<feature type="transmembrane region" description="Helical" evidence="11">
    <location>
        <begin position="293"/>
        <end position="315"/>
    </location>
</feature>
<feature type="domain" description="G-protein coupled receptors family 2 profile 1" evidence="12">
    <location>
        <begin position="11"/>
        <end position="93"/>
    </location>
</feature>
<feature type="domain" description="G-protein coupled receptors family 2 profile 2" evidence="13">
    <location>
        <begin position="124"/>
        <end position="390"/>
    </location>
</feature>
<feature type="transmembrane region" description="Helical" evidence="11">
    <location>
        <begin position="216"/>
        <end position="238"/>
    </location>
</feature>
<keyword evidence="4 11" id="KW-0812">Transmembrane</keyword>
<organism evidence="14 15">
    <name type="scientific">Agrilus planipennis</name>
    <name type="common">Emerald ash borer</name>
    <name type="synonym">Agrilus marcopoli</name>
    <dbReference type="NCBI Taxonomy" id="224129"/>
    <lineage>
        <taxon>Eukaryota</taxon>
        <taxon>Metazoa</taxon>
        <taxon>Ecdysozoa</taxon>
        <taxon>Arthropoda</taxon>
        <taxon>Hexapoda</taxon>
        <taxon>Insecta</taxon>
        <taxon>Pterygota</taxon>
        <taxon>Neoptera</taxon>
        <taxon>Endopterygota</taxon>
        <taxon>Coleoptera</taxon>
        <taxon>Polyphaga</taxon>
        <taxon>Elateriformia</taxon>
        <taxon>Buprestoidea</taxon>
        <taxon>Buprestidae</taxon>
        <taxon>Agrilinae</taxon>
        <taxon>Agrilus</taxon>
    </lineage>
</organism>
<dbReference type="InterPro" id="IPR017983">
    <property type="entry name" value="GPCR_2_secretin-like_CS"/>
</dbReference>
<keyword evidence="8" id="KW-0675">Receptor</keyword>
<feature type="transmembrane region" description="Helical" evidence="11">
    <location>
        <begin position="250"/>
        <end position="273"/>
    </location>
</feature>
<dbReference type="InterPro" id="IPR017981">
    <property type="entry name" value="GPCR_2-like_7TM"/>
</dbReference>
<dbReference type="SUPFAM" id="SSF81321">
    <property type="entry name" value="Family A G protein-coupled receptor-like"/>
    <property type="match status" value="1"/>
</dbReference>
<evidence type="ECO:0000256" key="11">
    <source>
        <dbReference type="SAM" id="Phobius"/>
    </source>
</evidence>
<evidence type="ECO:0000259" key="12">
    <source>
        <dbReference type="PROSITE" id="PS50227"/>
    </source>
</evidence>
<evidence type="ECO:0000256" key="3">
    <source>
        <dbReference type="ARBA" id="ARBA00022475"/>
    </source>
</evidence>
<dbReference type="GeneID" id="108743549"/>
<comment type="similarity">
    <text evidence="2">Belongs to the G-protein coupled receptor 2 family.</text>
</comment>
<sequence>MLGERDIREKECYSNVSNITHPPSRDDGLYCDRYFDGLLCWDFTKAGTVAAQHCPIGLSKEFATLRCEEDGQWYFSSEHNKTWTNLTACQYQPLDEETAAIPLDFIIPVPSDLLESYQIWLKIIKRVSWVGYGISLVALILSMAIFALIKKLRCPRNRLHMHLFMSFIMRAIMFLLKDLSFVKGIAFQRDIVSINGRESIKEHNFWLCKAFTSAQWYFSIANCVMVLMEGIYLHNLMFLSVLSDNSRITIYYLSGWGLPFLFVIPWSILRATFEDKMCWTTNENEYLRLLIEIPQAASIIINFILFVIIVRILFLKLGSMFIQQRSVRYRRLARSTLILIPLFGVPYVVSLIMGYAIPSNSSLEIIWLVLDQFLTTFQGFFIALIYCLLNGEVHSEIKKFYAIKRRQKFRRSRERTISSNTQCTVFSPLNDDINQENGDCKSYLYASNEPKEINNLKYESLLLTENDLKNTEGTEDCRNKCSKF</sequence>
<evidence type="ECO:0000256" key="8">
    <source>
        <dbReference type="ARBA" id="ARBA00023170"/>
    </source>
</evidence>
<dbReference type="GO" id="GO:0007188">
    <property type="term" value="P:adenylate cyclase-modulating G protein-coupled receptor signaling pathway"/>
    <property type="evidence" value="ECO:0007669"/>
    <property type="project" value="TreeGrafter"/>
</dbReference>
<evidence type="ECO:0000256" key="9">
    <source>
        <dbReference type="ARBA" id="ARBA00023180"/>
    </source>
</evidence>
<dbReference type="PROSITE" id="PS00650">
    <property type="entry name" value="G_PROTEIN_RECEP_F2_2"/>
    <property type="match status" value="1"/>
</dbReference>
<proteinExistence type="inferred from homology"/>
<dbReference type="GO" id="GO:0017046">
    <property type="term" value="F:peptide hormone binding"/>
    <property type="evidence" value="ECO:0007669"/>
    <property type="project" value="TreeGrafter"/>
</dbReference>
<evidence type="ECO:0000259" key="13">
    <source>
        <dbReference type="PROSITE" id="PS50261"/>
    </source>
</evidence>
<evidence type="ECO:0000256" key="4">
    <source>
        <dbReference type="ARBA" id="ARBA00022692"/>
    </source>
</evidence>
<dbReference type="GO" id="GO:0005886">
    <property type="term" value="C:plasma membrane"/>
    <property type="evidence" value="ECO:0007669"/>
    <property type="project" value="UniProtKB-SubCell"/>
</dbReference>
<dbReference type="Pfam" id="PF02793">
    <property type="entry name" value="HRM"/>
    <property type="match status" value="1"/>
</dbReference>